<evidence type="ECO:0000259" key="5">
    <source>
        <dbReference type="PROSITE" id="PS50931"/>
    </source>
</evidence>
<name>A0A1M7JD70_9GAMM</name>
<dbReference type="SUPFAM" id="SSF46785">
    <property type="entry name" value="Winged helix' DNA-binding domain"/>
    <property type="match status" value="1"/>
</dbReference>
<reference evidence="6 9" key="2">
    <citation type="submission" date="2019-07" db="EMBL/GenBank/DDBJ databases">
        <title>Whole genome shotgun sequence of Halomonas cupida NBRC 102219.</title>
        <authorList>
            <person name="Hosoyama A."/>
            <person name="Uohara A."/>
            <person name="Ohji S."/>
            <person name="Ichikawa N."/>
        </authorList>
    </citation>
    <scope>NUCLEOTIDE SEQUENCE [LARGE SCALE GENOMIC DNA]</scope>
    <source>
        <strain evidence="6 9">NBRC 102219</strain>
    </source>
</reference>
<reference evidence="7 8" key="1">
    <citation type="submission" date="2016-11" db="EMBL/GenBank/DDBJ databases">
        <authorList>
            <person name="Jaros S."/>
            <person name="Januszkiewicz K."/>
            <person name="Wedrychowicz H."/>
        </authorList>
    </citation>
    <scope>NUCLEOTIDE SEQUENCE [LARGE SCALE GENOMIC DNA]</scope>
    <source>
        <strain evidence="7 8">DSM 4740</strain>
    </source>
</reference>
<evidence type="ECO:0000313" key="9">
    <source>
        <dbReference type="Proteomes" id="UP000321726"/>
    </source>
</evidence>
<keyword evidence="9" id="KW-1185">Reference proteome</keyword>
<dbReference type="GO" id="GO:0003700">
    <property type="term" value="F:DNA-binding transcription factor activity"/>
    <property type="evidence" value="ECO:0007669"/>
    <property type="project" value="InterPro"/>
</dbReference>
<dbReference type="EMBL" id="FRCA01000009">
    <property type="protein sequence ID" value="SHM50926.1"/>
    <property type="molecule type" value="Genomic_DNA"/>
</dbReference>
<protein>
    <submittedName>
        <fullName evidence="7">DNA-binding transcriptional regulator, LysR family</fullName>
    </submittedName>
    <submittedName>
        <fullName evidence="6">Galactose-binding protein</fullName>
    </submittedName>
</protein>
<dbReference type="Gene3D" id="1.10.10.10">
    <property type="entry name" value="Winged helix-like DNA-binding domain superfamily/Winged helix DNA-binding domain"/>
    <property type="match status" value="1"/>
</dbReference>
<dbReference type="SUPFAM" id="SSF53850">
    <property type="entry name" value="Periplasmic binding protein-like II"/>
    <property type="match status" value="1"/>
</dbReference>
<dbReference type="RefSeq" id="WP_073436144.1">
    <property type="nucleotide sequence ID" value="NZ_BJXU01000201.1"/>
</dbReference>
<organism evidence="7 8">
    <name type="scientific">Halomonas cupida</name>
    <dbReference type="NCBI Taxonomy" id="44933"/>
    <lineage>
        <taxon>Bacteria</taxon>
        <taxon>Pseudomonadati</taxon>
        <taxon>Pseudomonadota</taxon>
        <taxon>Gammaproteobacteria</taxon>
        <taxon>Oceanospirillales</taxon>
        <taxon>Halomonadaceae</taxon>
        <taxon>Halomonas</taxon>
    </lineage>
</organism>
<evidence type="ECO:0000313" key="8">
    <source>
        <dbReference type="Proteomes" id="UP000184123"/>
    </source>
</evidence>
<proteinExistence type="inferred from homology"/>
<comment type="similarity">
    <text evidence="1">Belongs to the LysR transcriptional regulatory family.</text>
</comment>
<dbReference type="PRINTS" id="PR00039">
    <property type="entry name" value="HTHLYSR"/>
</dbReference>
<dbReference type="InterPro" id="IPR050950">
    <property type="entry name" value="HTH-type_LysR_regulators"/>
</dbReference>
<evidence type="ECO:0000256" key="4">
    <source>
        <dbReference type="ARBA" id="ARBA00023163"/>
    </source>
</evidence>
<dbReference type="InterPro" id="IPR036390">
    <property type="entry name" value="WH_DNA-bd_sf"/>
</dbReference>
<dbReference type="PANTHER" id="PTHR30419">
    <property type="entry name" value="HTH-TYPE TRANSCRIPTIONAL REGULATOR YBHD"/>
    <property type="match status" value="1"/>
</dbReference>
<dbReference type="GO" id="GO:0003677">
    <property type="term" value="F:DNA binding"/>
    <property type="evidence" value="ECO:0007669"/>
    <property type="project" value="UniProtKB-KW"/>
</dbReference>
<dbReference type="PROSITE" id="PS50931">
    <property type="entry name" value="HTH_LYSR"/>
    <property type="match status" value="1"/>
</dbReference>
<dbReference type="GO" id="GO:0005829">
    <property type="term" value="C:cytosol"/>
    <property type="evidence" value="ECO:0007669"/>
    <property type="project" value="TreeGrafter"/>
</dbReference>
<dbReference type="Proteomes" id="UP000321726">
    <property type="component" value="Unassembled WGS sequence"/>
</dbReference>
<feature type="domain" description="HTH lysR-type" evidence="5">
    <location>
        <begin position="20"/>
        <end position="77"/>
    </location>
</feature>
<dbReference type="PANTHER" id="PTHR30419:SF8">
    <property type="entry name" value="NITROGEN ASSIMILATION TRANSCRIPTIONAL ACTIVATOR-RELATED"/>
    <property type="match status" value="1"/>
</dbReference>
<evidence type="ECO:0000256" key="2">
    <source>
        <dbReference type="ARBA" id="ARBA00023015"/>
    </source>
</evidence>
<evidence type="ECO:0000313" key="6">
    <source>
        <dbReference type="EMBL" id="GEN26252.1"/>
    </source>
</evidence>
<dbReference type="AlphaFoldDB" id="A0A1M7JD70"/>
<dbReference type="OrthoDB" id="9814165at2"/>
<dbReference type="Proteomes" id="UP000184123">
    <property type="component" value="Unassembled WGS sequence"/>
</dbReference>
<evidence type="ECO:0000256" key="1">
    <source>
        <dbReference type="ARBA" id="ARBA00009437"/>
    </source>
</evidence>
<keyword evidence="3 7" id="KW-0238">DNA-binding</keyword>
<accession>A0A1M7JD70</accession>
<dbReference type="InterPro" id="IPR036388">
    <property type="entry name" value="WH-like_DNA-bd_sf"/>
</dbReference>
<dbReference type="Gene3D" id="3.40.190.290">
    <property type="match status" value="1"/>
</dbReference>
<keyword evidence="2" id="KW-0805">Transcription regulation</keyword>
<sequence length="325" mass="36224">MTRAVDNDDLAPDWYLDVRLKLRHMQLLAALDDHRNLHRAANSLGISQPAASKLLGDLEQRLRLKLFERHSRGLEPNWYGEIMVRHARTMLSSLKQTGDELNALKAGNAGTVAVGTVMDPTVTLLTQALEETRLDLPGLKVSVDVDVSQALIPRLLNGELDLALCRIPAGFNAGDFVFEEIGEEAICIVCRHDHPLTASNSPDLAAMMRYPWVLQPSGSLMRQRFDYLLTYHGLTPPLQIVDTPDILVSLALVSATDTLTVTTQEVADLLCDRGRFRLLPTREALSVQPYGLVTRRETRLSPGAAALSTRLRDVIRRQSWRRPAR</sequence>
<dbReference type="InterPro" id="IPR000847">
    <property type="entry name" value="LysR_HTH_N"/>
</dbReference>
<evidence type="ECO:0000256" key="3">
    <source>
        <dbReference type="ARBA" id="ARBA00023125"/>
    </source>
</evidence>
<dbReference type="InterPro" id="IPR005119">
    <property type="entry name" value="LysR_subst-bd"/>
</dbReference>
<dbReference type="EMBL" id="BJXU01000201">
    <property type="protein sequence ID" value="GEN26252.1"/>
    <property type="molecule type" value="Genomic_DNA"/>
</dbReference>
<evidence type="ECO:0000313" key="7">
    <source>
        <dbReference type="EMBL" id="SHM50926.1"/>
    </source>
</evidence>
<dbReference type="Pfam" id="PF03466">
    <property type="entry name" value="LysR_substrate"/>
    <property type="match status" value="1"/>
</dbReference>
<dbReference type="STRING" id="44933.SAMN05660971_03112"/>
<gene>
    <name evidence="6" type="primary">gbpR</name>
    <name evidence="6" type="ORF">HCU01_42010</name>
    <name evidence="7" type="ORF">SAMN05660971_03112</name>
</gene>
<keyword evidence="4" id="KW-0804">Transcription</keyword>
<dbReference type="Pfam" id="PF00126">
    <property type="entry name" value="HTH_1"/>
    <property type="match status" value="1"/>
</dbReference>